<evidence type="ECO:0000313" key="3">
    <source>
        <dbReference type="Proteomes" id="UP001059824"/>
    </source>
</evidence>
<feature type="compositionally biased region" description="Basic and acidic residues" evidence="1">
    <location>
        <begin position="10"/>
        <end position="24"/>
    </location>
</feature>
<keyword evidence="3" id="KW-1185">Reference proteome</keyword>
<feature type="region of interest" description="Disordered" evidence="1">
    <location>
        <begin position="1"/>
        <end position="24"/>
    </location>
</feature>
<dbReference type="Proteomes" id="UP001059824">
    <property type="component" value="Chromosome"/>
</dbReference>
<dbReference type="EMBL" id="CP045921">
    <property type="protein sequence ID" value="QHN42616.1"/>
    <property type="molecule type" value="Genomic_DNA"/>
</dbReference>
<dbReference type="KEGG" id="mama:GII36_01970"/>
<feature type="region of interest" description="Disordered" evidence="1">
    <location>
        <begin position="56"/>
        <end position="86"/>
    </location>
</feature>
<proteinExistence type="predicted"/>
<organism evidence="2 3">
    <name type="scientific">Candidatus Mycosynbacter amalyticus</name>
    <dbReference type="NCBI Taxonomy" id="2665156"/>
    <lineage>
        <taxon>Bacteria</taxon>
        <taxon>Candidatus Saccharimonadota</taxon>
        <taxon>Candidatus Saccharimonadota incertae sedis</taxon>
        <taxon>Candidatus Mycosynbacter</taxon>
    </lineage>
</organism>
<sequence>MGKGKRSRHTHEVSNPEAEARRAEQDRIVAEAAHRKRIAGYINDLGVTGVRVRQETVRRHDVDDNPRHKRTREEVSKRAIRESGAD</sequence>
<evidence type="ECO:0000256" key="1">
    <source>
        <dbReference type="SAM" id="MobiDB-lite"/>
    </source>
</evidence>
<reference evidence="2" key="1">
    <citation type="journal article" date="2021" name="Nat. Microbiol.">
        <title>Cocultivation of an ultrasmall environmental parasitic bacterium with lytic ability against bacteria associated with wastewater foams.</title>
        <authorList>
            <person name="Batinovic S."/>
            <person name="Rose J.J.A."/>
            <person name="Ratcliffe J."/>
            <person name="Seviour R.J."/>
            <person name="Petrovski S."/>
        </authorList>
    </citation>
    <scope>NUCLEOTIDE SEQUENCE</scope>
    <source>
        <strain evidence="2">JR1</strain>
    </source>
</reference>
<dbReference type="AlphaFoldDB" id="A0A857MJ77"/>
<accession>A0A857MJ77</accession>
<name>A0A857MJ77_9BACT</name>
<dbReference type="RefSeq" id="WP_260764044.1">
    <property type="nucleotide sequence ID" value="NZ_CP045921.1"/>
</dbReference>
<protein>
    <submittedName>
        <fullName evidence="2">Uncharacterized protein</fullName>
    </submittedName>
</protein>
<evidence type="ECO:0000313" key="2">
    <source>
        <dbReference type="EMBL" id="QHN42616.1"/>
    </source>
</evidence>
<gene>
    <name evidence="2" type="ORF">GII36_01970</name>
</gene>